<evidence type="ECO:0000256" key="4">
    <source>
        <dbReference type="ARBA" id="ARBA00022614"/>
    </source>
</evidence>
<evidence type="ECO:0000256" key="12">
    <source>
        <dbReference type="SAM" id="MobiDB-lite"/>
    </source>
</evidence>
<dbReference type="FunFam" id="3.80.10.10:FF:000095">
    <property type="entry name" value="LRR receptor-like serine/threonine-protein kinase GSO1"/>
    <property type="match status" value="1"/>
</dbReference>
<evidence type="ECO:0000256" key="8">
    <source>
        <dbReference type="ARBA" id="ARBA00022989"/>
    </source>
</evidence>
<evidence type="ECO:0000256" key="10">
    <source>
        <dbReference type="ARBA" id="ARBA00023170"/>
    </source>
</evidence>
<comment type="caution">
    <text evidence="13">The sequence shown here is derived from an EMBL/GenBank/DDBJ whole genome shotgun (WGS) entry which is preliminary data.</text>
</comment>
<evidence type="ECO:0000313" key="14">
    <source>
        <dbReference type="Proteomes" id="UP001280121"/>
    </source>
</evidence>
<comment type="subcellular location">
    <subcellularLocation>
        <location evidence="1">Cell membrane</location>
        <topology evidence="1">Single-pass type I membrane protein</topology>
    </subcellularLocation>
</comment>
<dbReference type="SMART" id="SM00365">
    <property type="entry name" value="LRR_SD22"/>
    <property type="match status" value="3"/>
</dbReference>
<evidence type="ECO:0000256" key="1">
    <source>
        <dbReference type="ARBA" id="ARBA00004251"/>
    </source>
</evidence>
<feature type="region of interest" description="Disordered" evidence="12">
    <location>
        <begin position="467"/>
        <end position="488"/>
    </location>
</feature>
<evidence type="ECO:0000256" key="11">
    <source>
        <dbReference type="ARBA" id="ARBA00023180"/>
    </source>
</evidence>
<gene>
    <name evidence="13" type="ORF">Ddye_015458</name>
</gene>
<dbReference type="FunFam" id="3.80.10.10:FF:000111">
    <property type="entry name" value="LRR receptor-like serine/threonine-protein kinase ERECTA"/>
    <property type="match status" value="1"/>
</dbReference>
<dbReference type="PANTHER" id="PTHR48061">
    <property type="entry name" value="LEUCINE-RICH REPEAT RECEPTOR PROTEIN KINASE EMS1-LIKE-RELATED"/>
    <property type="match status" value="1"/>
</dbReference>
<dbReference type="InterPro" id="IPR032675">
    <property type="entry name" value="LRR_dom_sf"/>
</dbReference>
<keyword evidence="9" id="KW-0472">Membrane</keyword>
<keyword evidence="6" id="KW-0732">Signal</keyword>
<dbReference type="SMART" id="SM00369">
    <property type="entry name" value="LRR_TYP"/>
    <property type="match status" value="6"/>
</dbReference>
<evidence type="ECO:0000256" key="7">
    <source>
        <dbReference type="ARBA" id="ARBA00022737"/>
    </source>
</evidence>
<protein>
    <submittedName>
        <fullName evidence="13">Uncharacterized protein</fullName>
    </submittedName>
</protein>
<name>A0AAD9WXX2_9ROSI</name>
<dbReference type="InterPro" id="IPR001611">
    <property type="entry name" value="Leu-rich_rpt"/>
</dbReference>
<evidence type="ECO:0000256" key="9">
    <source>
        <dbReference type="ARBA" id="ARBA00023136"/>
    </source>
</evidence>
<evidence type="ECO:0000256" key="6">
    <source>
        <dbReference type="ARBA" id="ARBA00022729"/>
    </source>
</evidence>
<keyword evidence="10" id="KW-0675">Receptor</keyword>
<dbReference type="Pfam" id="PF00560">
    <property type="entry name" value="LRR_1"/>
    <property type="match status" value="4"/>
</dbReference>
<dbReference type="PANTHER" id="PTHR48061:SF12">
    <property type="entry name" value="DISEASE RESISTANCE LIKE PROTEIN"/>
    <property type="match status" value="1"/>
</dbReference>
<dbReference type="GO" id="GO:0005886">
    <property type="term" value="C:plasma membrane"/>
    <property type="evidence" value="ECO:0007669"/>
    <property type="project" value="UniProtKB-SubCell"/>
</dbReference>
<keyword evidence="14" id="KW-1185">Reference proteome</keyword>
<evidence type="ECO:0000313" key="13">
    <source>
        <dbReference type="EMBL" id="KAK2647969.1"/>
    </source>
</evidence>
<dbReference type="PROSITE" id="PS51450">
    <property type="entry name" value="LRR"/>
    <property type="match status" value="2"/>
</dbReference>
<keyword evidence="11" id="KW-0325">Glycoprotein</keyword>
<keyword evidence="3" id="KW-1003">Cell membrane</keyword>
<dbReference type="PRINTS" id="PR00019">
    <property type="entry name" value="LEURICHRPT"/>
</dbReference>
<keyword evidence="7" id="KW-0677">Repeat</keyword>
<evidence type="ECO:0000256" key="3">
    <source>
        <dbReference type="ARBA" id="ARBA00022475"/>
    </source>
</evidence>
<evidence type="ECO:0000256" key="5">
    <source>
        <dbReference type="ARBA" id="ARBA00022692"/>
    </source>
</evidence>
<dbReference type="Gene3D" id="3.80.10.10">
    <property type="entry name" value="Ribonuclease Inhibitor"/>
    <property type="match status" value="1"/>
</dbReference>
<dbReference type="Proteomes" id="UP001280121">
    <property type="component" value="Unassembled WGS sequence"/>
</dbReference>
<dbReference type="InterPro" id="IPR003591">
    <property type="entry name" value="Leu-rich_rpt_typical-subtyp"/>
</dbReference>
<sequence>MELEMFLQLKSLTSLYLSSNRLSLLSNFSVNNSSLKFQTLRLGSCNLKSFPDFLRYQDQLYELDLSSNNISSQIPGWFLNINENSLQILNLSHNLLTGFDQQPVVLPWTSLSSLDLSFNKFQGPLPPLPISPMSTMRYYLVSNNNLSGELSPWICKLNALRALDLSYNSLHGKLPQCLGNFSYQLSMLNLQSNKFSGSISQTIMNGIKLRMIDLSNNMLGGKIPRSLANCTRLEFLDLGNNKIGDTFPSWIGNLPNLVVLNLHSNELYGAIENPKPDFEFPKLQIIDLSHNRFTGKLPSKYFECWNTMKVVNASQLAYMMKSTTGSDVYHYSLRMVNKGIEIEYVKISNMLVSISLANNRFEGEISPSISILQGLRYLNLSNNNLVGSIPSSLANLTVLESLDLFSNGLSGEIPPQLVKLTPLAFFNVSYNNFIGPIQHGAQFDTFDNMSYEGNLRLCGPPLSRKCGNSKLPKKEDNEGSESSFAFGK</sequence>
<keyword evidence="8" id="KW-1133">Transmembrane helix</keyword>
<dbReference type="Pfam" id="PF13855">
    <property type="entry name" value="LRR_8"/>
    <property type="match status" value="2"/>
</dbReference>
<keyword evidence="4" id="KW-0433">Leucine-rich repeat</keyword>
<keyword evidence="5" id="KW-0812">Transmembrane</keyword>
<dbReference type="SUPFAM" id="SSF52058">
    <property type="entry name" value="L domain-like"/>
    <property type="match status" value="2"/>
</dbReference>
<dbReference type="InterPro" id="IPR046956">
    <property type="entry name" value="RLP23-like"/>
</dbReference>
<organism evidence="13 14">
    <name type="scientific">Dipteronia dyeriana</name>
    <dbReference type="NCBI Taxonomy" id="168575"/>
    <lineage>
        <taxon>Eukaryota</taxon>
        <taxon>Viridiplantae</taxon>
        <taxon>Streptophyta</taxon>
        <taxon>Embryophyta</taxon>
        <taxon>Tracheophyta</taxon>
        <taxon>Spermatophyta</taxon>
        <taxon>Magnoliopsida</taxon>
        <taxon>eudicotyledons</taxon>
        <taxon>Gunneridae</taxon>
        <taxon>Pentapetalae</taxon>
        <taxon>rosids</taxon>
        <taxon>malvids</taxon>
        <taxon>Sapindales</taxon>
        <taxon>Sapindaceae</taxon>
        <taxon>Hippocastanoideae</taxon>
        <taxon>Acereae</taxon>
        <taxon>Dipteronia</taxon>
    </lineage>
</organism>
<proteinExistence type="inferred from homology"/>
<dbReference type="AlphaFoldDB" id="A0AAD9WXX2"/>
<dbReference type="EMBL" id="JANJYI010000005">
    <property type="protein sequence ID" value="KAK2647969.1"/>
    <property type="molecule type" value="Genomic_DNA"/>
</dbReference>
<evidence type="ECO:0000256" key="2">
    <source>
        <dbReference type="ARBA" id="ARBA00009592"/>
    </source>
</evidence>
<accession>A0AAD9WXX2</accession>
<comment type="similarity">
    <text evidence="2">Belongs to the RLP family.</text>
</comment>
<reference evidence="13" key="1">
    <citation type="journal article" date="2023" name="Plant J.">
        <title>Genome sequences and population genomics provide insights into the demographic history, inbreeding, and mutation load of two 'living fossil' tree species of Dipteronia.</title>
        <authorList>
            <person name="Feng Y."/>
            <person name="Comes H.P."/>
            <person name="Chen J."/>
            <person name="Zhu S."/>
            <person name="Lu R."/>
            <person name="Zhang X."/>
            <person name="Li P."/>
            <person name="Qiu J."/>
            <person name="Olsen K.M."/>
            <person name="Qiu Y."/>
        </authorList>
    </citation>
    <scope>NUCLEOTIDE SEQUENCE</scope>
    <source>
        <strain evidence="13">KIB01</strain>
    </source>
</reference>